<reference evidence="3" key="1">
    <citation type="submission" date="2025-08" db="UniProtKB">
        <authorList>
            <consortium name="Ensembl"/>
        </authorList>
    </citation>
    <scope>IDENTIFICATION</scope>
</reference>
<protein>
    <submittedName>
        <fullName evidence="3">MINDY family member 4B</fullName>
    </submittedName>
</protein>
<dbReference type="AlphaFoldDB" id="A0A3B3DP97"/>
<evidence type="ECO:0000256" key="1">
    <source>
        <dbReference type="ARBA" id="ARBA00011074"/>
    </source>
</evidence>
<organism evidence="3 4">
    <name type="scientific">Oryzias melastigma</name>
    <name type="common">Marine medaka</name>
    <dbReference type="NCBI Taxonomy" id="30732"/>
    <lineage>
        <taxon>Eukaryota</taxon>
        <taxon>Metazoa</taxon>
        <taxon>Chordata</taxon>
        <taxon>Craniata</taxon>
        <taxon>Vertebrata</taxon>
        <taxon>Euteleostomi</taxon>
        <taxon>Actinopterygii</taxon>
        <taxon>Neopterygii</taxon>
        <taxon>Teleostei</taxon>
        <taxon>Neoteleostei</taxon>
        <taxon>Acanthomorphata</taxon>
        <taxon>Ovalentaria</taxon>
        <taxon>Atherinomorphae</taxon>
        <taxon>Beloniformes</taxon>
        <taxon>Adrianichthyidae</taxon>
        <taxon>Oryziinae</taxon>
        <taxon>Oryzias</taxon>
    </lineage>
</organism>
<dbReference type="Ensembl" id="ENSOMET00000023343.1">
    <property type="protein sequence ID" value="ENSOMEP00000031741.1"/>
    <property type="gene ID" value="ENSOMEG00000016751.1"/>
</dbReference>
<dbReference type="GO" id="GO:0004843">
    <property type="term" value="F:cysteine-type deubiquitinase activity"/>
    <property type="evidence" value="ECO:0007669"/>
    <property type="project" value="InterPro"/>
</dbReference>
<proteinExistence type="inferred from homology"/>
<dbReference type="GO" id="GO:0071108">
    <property type="term" value="P:protein K48-linked deubiquitination"/>
    <property type="evidence" value="ECO:0007669"/>
    <property type="project" value="InterPro"/>
</dbReference>
<dbReference type="InterPro" id="IPR025257">
    <property type="entry name" value="MINDY-3/4_CD"/>
</dbReference>
<dbReference type="GO" id="GO:1990380">
    <property type="term" value="F:K48-linked deubiquitinase activity"/>
    <property type="evidence" value="ECO:0007669"/>
    <property type="project" value="InterPro"/>
</dbReference>
<dbReference type="PaxDb" id="30732-ENSOMEP00000031741"/>
<dbReference type="Proteomes" id="UP000261560">
    <property type="component" value="Unplaced"/>
</dbReference>
<evidence type="ECO:0000313" key="3">
    <source>
        <dbReference type="Ensembl" id="ENSOMEP00000031741.1"/>
    </source>
</evidence>
<dbReference type="InterPro" id="IPR039785">
    <property type="entry name" value="MINY3/4"/>
</dbReference>
<comment type="similarity">
    <text evidence="1">Belongs to the MINDY deubiquitinase family. FAM188 subfamily.</text>
</comment>
<dbReference type="Pfam" id="PF13898">
    <property type="entry name" value="MINDY-3_4_CD"/>
    <property type="match status" value="1"/>
</dbReference>
<accession>A0A3B3DP97</accession>
<dbReference type="SMART" id="SM01174">
    <property type="entry name" value="DUF4205"/>
    <property type="match status" value="1"/>
</dbReference>
<dbReference type="OMA" id="DHLQCFK"/>
<evidence type="ECO:0000259" key="2">
    <source>
        <dbReference type="SMART" id="SM01174"/>
    </source>
</evidence>
<dbReference type="PANTHER" id="PTHR12473:SF18">
    <property type="entry name" value="INACTIVE UBIQUITIN CARBOXYL-TERMINAL HYDROLASE MINDY-4B"/>
    <property type="match status" value="1"/>
</dbReference>
<reference evidence="3" key="2">
    <citation type="submission" date="2025-09" db="UniProtKB">
        <authorList>
            <consortium name="Ensembl"/>
        </authorList>
    </citation>
    <scope>IDENTIFICATION</scope>
</reference>
<name>A0A3B3DP97_ORYME</name>
<dbReference type="PANTHER" id="PTHR12473">
    <property type="entry name" value="UBIQUITIN CARBOXYL-TERMINAL HYDROLASE MINDY-4-RELATED"/>
    <property type="match status" value="1"/>
</dbReference>
<feature type="domain" description="Deubiquitinating enzyme MINDY-3/4 conserved" evidence="2">
    <location>
        <begin position="10"/>
        <end position="351"/>
    </location>
</feature>
<sequence length="356" mass="40565">VCFGYFQNLRRLLFGRTVRVFNFDWRKSFFHFREPNSELSYALQVDQFQGGARAVQMVIQARIIKHLLFSLTELGPPEQQGALAAALSDSLWLAGQEESATVTMVTEDDSPKPPSEYRLDLLTEKMHTFVFNRKEELSSFLLDHIHCFQEEGGHGVVLFLYSLVCSRTIDRIREDLDSSTAHLLQRRLGNFALLNLLLTGRATPHVCNGTQAPGGGAAPLDPPLQGVLSRGDIGYLHWSREQMDRDRLLQVGSMLKTPRFPVWLCCINSTYSVLFSLTRSLLSDWRTEHQFQLFYYNGQNSQNSTARLTITHSHHWEAPSVDPGVDLEKRFPSLEMTIRTKWEGASINWGGIPPFY</sequence>
<dbReference type="GeneTree" id="ENSGT00940000162644"/>
<evidence type="ECO:0000313" key="4">
    <source>
        <dbReference type="Proteomes" id="UP000261560"/>
    </source>
</evidence>
<keyword evidence="4" id="KW-1185">Reference proteome</keyword>